<dbReference type="EMBL" id="BAEP01000077">
    <property type="protein sequence ID" value="GAC26403.1"/>
    <property type="molecule type" value="Genomic_DNA"/>
</dbReference>
<comment type="caution">
    <text evidence="1">The sequence shown here is derived from an EMBL/GenBank/DDBJ whole genome shotgun (WGS) entry which is preliminary data.</text>
</comment>
<protein>
    <submittedName>
        <fullName evidence="1">Uncharacterized protein</fullName>
    </submittedName>
</protein>
<organism evidence="1 2">
    <name type="scientific">Paraglaciecola mesophila KMM 241</name>
    <dbReference type="NCBI Taxonomy" id="1128912"/>
    <lineage>
        <taxon>Bacteria</taxon>
        <taxon>Pseudomonadati</taxon>
        <taxon>Pseudomonadota</taxon>
        <taxon>Gammaproteobacteria</taxon>
        <taxon>Alteromonadales</taxon>
        <taxon>Alteromonadaceae</taxon>
        <taxon>Paraglaciecola</taxon>
    </lineage>
</organism>
<reference evidence="1 2" key="1">
    <citation type="journal article" date="2017" name="Antonie Van Leeuwenhoek">
        <title>Rhizobium rhizosphaerae sp. nov., a novel species isolated from rice rhizosphere.</title>
        <authorList>
            <person name="Zhao J.J."/>
            <person name="Zhang J."/>
            <person name="Zhang R.J."/>
            <person name="Zhang C.W."/>
            <person name="Yin H.Q."/>
            <person name="Zhang X.X."/>
        </authorList>
    </citation>
    <scope>NUCLEOTIDE SEQUENCE [LARGE SCALE GENOMIC DNA]</scope>
    <source>
        <strain evidence="1 2">KMM 241</strain>
    </source>
</reference>
<dbReference type="Proteomes" id="UP000006263">
    <property type="component" value="Unassembled WGS sequence"/>
</dbReference>
<gene>
    <name evidence="1" type="ORF">GMES_4130</name>
</gene>
<accession>K6ZBQ9</accession>
<sequence length="38" mass="4315">MVFTRILSVEEGNGAQIQFLGKGQRCKIRMDCVFLIGR</sequence>
<proteinExistence type="predicted"/>
<evidence type="ECO:0000313" key="2">
    <source>
        <dbReference type="Proteomes" id="UP000006263"/>
    </source>
</evidence>
<dbReference type="AlphaFoldDB" id="K6ZBQ9"/>
<evidence type="ECO:0000313" key="1">
    <source>
        <dbReference type="EMBL" id="GAC26403.1"/>
    </source>
</evidence>
<name>K6ZBQ9_9ALTE</name>